<evidence type="ECO:0000256" key="2">
    <source>
        <dbReference type="ARBA" id="ARBA00023315"/>
    </source>
</evidence>
<gene>
    <name evidence="5" type="ORF">C5Y96_26950</name>
</gene>
<dbReference type="GO" id="GO:0044550">
    <property type="term" value="P:secondary metabolite biosynthetic process"/>
    <property type="evidence" value="ECO:0007669"/>
    <property type="project" value="TreeGrafter"/>
</dbReference>
<dbReference type="InterPro" id="IPR020616">
    <property type="entry name" value="Thiolase_N"/>
</dbReference>
<dbReference type="InterPro" id="IPR016039">
    <property type="entry name" value="Thiolase-like"/>
</dbReference>
<dbReference type="PANTHER" id="PTHR34069:SF3">
    <property type="entry name" value="ACYL-COA:ACYL-COA ALKYLTRANSFERASE"/>
    <property type="match status" value="1"/>
</dbReference>
<evidence type="ECO:0000313" key="5">
    <source>
        <dbReference type="EMBL" id="PQO25140.1"/>
    </source>
</evidence>
<evidence type="ECO:0000313" key="6">
    <source>
        <dbReference type="Proteomes" id="UP000240009"/>
    </source>
</evidence>
<reference evidence="5 6" key="1">
    <citation type="submission" date="2018-02" db="EMBL/GenBank/DDBJ databases">
        <title>Comparative genomes isolates from brazilian mangrove.</title>
        <authorList>
            <person name="Araujo J.E."/>
            <person name="Taketani R.G."/>
            <person name="Silva M.C.P."/>
            <person name="Loureco M.V."/>
            <person name="Andreote F.D."/>
        </authorList>
    </citation>
    <scope>NUCLEOTIDE SEQUENCE [LARGE SCALE GENOMIC DNA]</scope>
    <source>
        <strain evidence="5 6">HEX-2 MGV</strain>
    </source>
</reference>
<dbReference type="GO" id="GO:0016747">
    <property type="term" value="F:acyltransferase activity, transferring groups other than amino-acyl groups"/>
    <property type="evidence" value="ECO:0007669"/>
    <property type="project" value="InterPro"/>
</dbReference>
<dbReference type="CDD" id="cd00830">
    <property type="entry name" value="KAS_III"/>
    <property type="match status" value="1"/>
</dbReference>
<keyword evidence="1" id="KW-0808">Transferase</keyword>
<dbReference type="Pfam" id="PF00108">
    <property type="entry name" value="Thiolase_N"/>
    <property type="match status" value="1"/>
</dbReference>
<dbReference type="PANTHER" id="PTHR34069">
    <property type="entry name" value="3-OXOACYL-[ACYL-CARRIER-PROTEIN] SYNTHASE 3"/>
    <property type="match status" value="1"/>
</dbReference>
<evidence type="ECO:0000256" key="1">
    <source>
        <dbReference type="ARBA" id="ARBA00022679"/>
    </source>
</evidence>
<keyword evidence="2" id="KW-0012">Acyltransferase</keyword>
<proteinExistence type="predicted"/>
<dbReference type="Proteomes" id="UP000240009">
    <property type="component" value="Unassembled WGS sequence"/>
</dbReference>
<evidence type="ECO:0000259" key="4">
    <source>
        <dbReference type="Pfam" id="PF08541"/>
    </source>
</evidence>
<protein>
    <submittedName>
        <fullName evidence="5">3-oxoacyl-ACP synthase III</fullName>
    </submittedName>
</protein>
<evidence type="ECO:0000259" key="3">
    <source>
        <dbReference type="Pfam" id="PF00108"/>
    </source>
</evidence>
<feature type="domain" description="Thiolase N-terminal" evidence="3">
    <location>
        <begin position="62"/>
        <end position="152"/>
    </location>
</feature>
<dbReference type="OrthoDB" id="9788274at2"/>
<dbReference type="NCBIfam" id="NF006720">
    <property type="entry name" value="PRK09258.1"/>
    <property type="match status" value="1"/>
</dbReference>
<dbReference type="AlphaFoldDB" id="A0A2S8EYZ2"/>
<organism evidence="5 6">
    <name type="scientific">Blastopirellula marina</name>
    <dbReference type="NCBI Taxonomy" id="124"/>
    <lineage>
        <taxon>Bacteria</taxon>
        <taxon>Pseudomonadati</taxon>
        <taxon>Planctomycetota</taxon>
        <taxon>Planctomycetia</taxon>
        <taxon>Pirellulales</taxon>
        <taxon>Pirellulaceae</taxon>
        <taxon>Blastopirellula</taxon>
    </lineage>
</organism>
<dbReference type="Pfam" id="PF08541">
    <property type="entry name" value="ACP_syn_III_C"/>
    <property type="match status" value="1"/>
</dbReference>
<dbReference type="RefSeq" id="WP_105359842.1">
    <property type="nucleotide sequence ID" value="NZ_PUIA01000094.1"/>
</dbReference>
<sequence>MKYQNVCIEGLGYCLPDEIVTSAEIEQRLAPLYQRLRLPEGRLELMTGISQRRFFPDVVQPGDVSIHSARNVMAATGIDPADVGALIHGSVCRDFLEPATACRVHHALGLPQDCVVYDVSNACLGILNGAIQIANMIELGQIKAGIVVGTESGRHLVDNTIDTLNNSENLSRNDIKLAVASLTIGSASCAMLLCHKELSRTGNQMIAASVRAHTQHHDLCHSIAGKNETGVGNPLMQTDSEKLMAEGIATGAATFADFQAETGWSPDQIDRSICHQVGLTHRKLVLEKLGLPIDNDFATVQWLGNTGAAALPTTLALAAQTQFIEAGQNVALLGIGSGINCVMIGAQWQTTMVSGTGDMPEGMQRSGALSAG</sequence>
<comment type="caution">
    <text evidence="5">The sequence shown here is derived from an EMBL/GenBank/DDBJ whole genome shotgun (WGS) entry which is preliminary data.</text>
</comment>
<dbReference type="Gene3D" id="3.40.47.10">
    <property type="match status" value="2"/>
</dbReference>
<dbReference type="EMBL" id="PUIA01000094">
    <property type="protein sequence ID" value="PQO25140.1"/>
    <property type="molecule type" value="Genomic_DNA"/>
</dbReference>
<name>A0A2S8EYZ2_9BACT</name>
<dbReference type="SUPFAM" id="SSF53901">
    <property type="entry name" value="Thiolase-like"/>
    <property type="match status" value="1"/>
</dbReference>
<dbReference type="InterPro" id="IPR013747">
    <property type="entry name" value="ACP_syn_III_C"/>
</dbReference>
<accession>A0A2S8EYZ2</accession>
<feature type="domain" description="Beta-ketoacyl-[acyl-carrier-protein] synthase III C-terminal" evidence="4">
    <location>
        <begin position="261"/>
        <end position="341"/>
    </location>
</feature>